<protein>
    <submittedName>
        <fullName evidence="3">WW domain-containing protein</fullName>
    </submittedName>
</protein>
<organism evidence="3">
    <name type="scientific">Nippostrongylus brasiliensis</name>
    <name type="common">Rat hookworm</name>
    <dbReference type="NCBI Taxonomy" id="27835"/>
    <lineage>
        <taxon>Eukaryota</taxon>
        <taxon>Metazoa</taxon>
        <taxon>Ecdysozoa</taxon>
        <taxon>Nematoda</taxon>
        <taxon>Chromadorea</taxon>
        <taxon>Rhabditida</taxon>
        <taxon>Rhabditina</taxon>
        <taxon>Rhabditomorpha</taxon>
        <taxon>Strongyloidea</taxon>
        <taxon>Heligmosomidae</taxon>
        <taxon>Nippostrongylus</taxon>
    </lineage>
</organism>
<accession>A0A0N4YF73</accession>
<reference evidence="3" key="1">
    <citation type="submission" date="2017-02" db="UniProtKB">
        <authorList>
            <consortium name="WormBaseParasite"/>
        </authorList>
    </citation>
    <scope>IDENTIFICATION</scope>
</reference>
<dbReference type="WBParaSite" id="NBR_0001539101-mRNA-1">
    <property type="protein sequence ID" value="NBR_0001539101-mRNA-1"/>
    <property type="gene ID" value="NBR_0001539101"/>
</dbReference>
<dbReference type="AlphaFoldDB" id="A0A0N4YF73"/>
<keyword evidence="2" id="KW-1185">Reference proteome</keyword>
<evidence type="ECO:0000313" key="2">
    <source>
        <dbReference type="Proteomes" id="UP000271162"/>
    </source>
</evidence>
<dbReference type="EMBL" id="UYSL01021718">
    <property type="protein sequence ID" value="VDL78986.1"/>
    <property type="molecule type" value="Genomic_DNA"/>
</dbReference>
<reference evidence="1 2" key="2">
    <citation type="submission" date="2018-11" db="EMBL/GenBank/DDBJ databases">
        <authorList>
            <consortium name="Pathogen Informatics"/>
        </authorList>
    </citation>
    <scope>NUCLEOTIDE SEQUENCE [LARGE SCALE GENOMIC DNA]</scope>
</reference>
<evidence type="ECO:0000313" key="1">
    <source>
        <dbReference type="EMBL" id="VDL78986.1"/>
    </source>
</evidence>
<evidence type="ECO:0000313" key="3">
    <source>
        <dbReference type="WBParaSite" id="NBR_0001539101-mRNA-1"/>
    </source>
</evidence>
<proteinExistence type="predicted"/>
<gene>
    <name evidence="1" type="ORF">NBR_LOCUS15392</name>
</gene>
<name>A0A0N4YF73_NIPBR</name>
<dbReference type="Proteomes" id="UP000271162">
    <property type="component" value="Unassembled WGS sequence"/>
</dbReference>
<sequence length="73" mass="8327">MKLTENEDSKWDERVWNGLEENKAVASESWTAKYDQPEWIHEPPGLALSRSQLSPFCCFFCSSASRAMPTNST</sequence>